<dbReference type="GO" id="GO:0006203">
    <property type="term" value="P:dGTP catabolic process"/>
    <property type="evidence" value="ECO:0007669"/>
    <property type="project" value="TreeGrafter"/>
</dbReference>
<dbReference type="AlphaFoldDB" id="A0A645BUZ6"/>
<accession>A0A645BUZ6</accession>
<gene>
    <name evidence="2" type="ORF">SDC9_115374</name>
</gene>
<organism evidence="2">
    <name type="scientific">bioreactor metagenome</name>
    <dbReference type="NCBI Taxonomy" id="1076179"/>
    <lineage>
        <taxon>unclassified sequences</taxon>
        <taxon>metagenomes</taxon>
        <taxon>ecological metagenomes</taxon>
    </lineage>
</organism>
<proteinExistence type="predicted"/>
<comment type="caution">
    <text evidence="2">The sequence shown here is derived from an EMBL/GenBank/DDBJ whole genome shotgun (WGS) entry which is preliminary data.</text>
</comment>
<dbReference type="InterPro" id="IPR003607">
    <property type="entry name" value="HD/PDEase_dom"/>
</dbReference>
<sequence>MSILYPSAKHDRFSHSIGTYHLGQKAFDGFFTNAAPLIFENISNLSPQKFLQQRRDNYRDSFLLACLLHDVGHAPFSHTCEDLYCYKSPKSGQLSELEEDLLDKIMNFDISYFSQSEKNEFEADFRHFFGNNSKDIKDKDKDKDLHPAPHETMSALIILEKYDLFKKCFTDSGQTKSPLLDFIIRAILGCTYGVSHKDSPECVLDKGIRNCLILLLNSKTVDVDKLDYIARDSLMSGYQNVVLDNERLLSSLCYVKKTEGDYVPAFNKSALSVLNNVIAAKNSQAKWIFNHPITVYDHYLLNRCIVTVLKHLAVNGSHVSFDEIKKQMFDLSTLSKEGNKITTECRIMLLSDADIIYLIKQVLSSGNGAGDTEGAVEEFLNRGARRSPVWKSKEEYCYSLYDNTDKDNKIRRQISDFFMPLITNVTGVEDLSHSQVINEAYYNEIMSKKDTIYGADLLLNILNCLKDFCGDQYIFDFVFLIPKVNYQNAIDNKIIENIYQPYLF</sequence>
<dbReference type="EMBL" id="VSSQ01022259">
    <property type="protein sequence ID" value="MPM68441.1"/>
    <property type="molecule type" value="Genomic_DNA"/>
</dbReference>
<dbReference type="GO" id="GO:0008832">
    <property type="term" value="F:dGTPase activity"/>
    <property type="evidence" value="ECO:0007669"/>
    <property type="project" value="TreeGrafter"/>
</dbReference>
<dbReference type="PANTHER" id="PTHR11373:SF4">
    <property type="entry name" value="DEOXYNUCLEOSIDE TRIPHOSPHATE TRIPHOSPHOHYDROLASE SAMHD1"/>
    <property type="match status" value="1"/>
</dbReference>
<reference evidence="2" key="1">
    <citation type="submission" date="2019-08" db="EMBL/GenBank/DDBJ databases">
        <authorList>
            <person name="Kucharzyk K."/>
            <person name="Murdoch R.W."/>
            <person name="Higgins S."/>
            <person name="Loffler F."/>
        </authorList>
    </citation>
    <scope>NUCLEOTIDE SEQUENCE</scope>
</reference>
<dbReference type="SMART" id="SM00471">
    <property type="entry name" value="HDc"/>
    <property type="match status" value="1"/>
</dbReference>
<dbReference type="Gene3D" id="1.10.3210.10">
    <property type="entry name" value="Hypothetical protein af1432"/>
    <property type="match status" value="1"/>
</dbReference>
<evidence type="ECO:0000313" key="2">
    <source>
        <dbReference type="EMBL" id="MPM68441.1"/>
    </source>
</evidence>
<dbReference type="InterPro" id="IPR050135">
    <property type="entry name" value="dGTPase-like"/>
</dbReference>
<dbReference type="CDD" id="cd00077">
    <property type="entry name" value="HDc"/>
    <property type="match status" value="1"/>
</dbReference>
<protein>
    <recommendedName>
        <fullName evidence="1">HD/PDEase domain-containing protein</fullName>
    </recommendedName>
</protein>
<feature type="domain" description="HD/PDEase" evidence="1">
    <location>
        <begin position="8"/>
        <end position="238"/>
    </location>
</feature>
<dbReference type="PANTHER" id="PTHR11373">
    <property type="entry name" value="DEOXYNUCLEOSIDE TRIPHOSPHATE TRIPHOSPHOHYDROLASE"/>
    <property type="match status" value="1"/>
</dbReference>
<evidence type="ECO:0000259" key="1">
    <source>
        <dbReference type="SMART" id="SM00471"/>
    </source>
</evidence>
<name>A0A645BUZ6_9ZZZZ</name>
<dbReference type="SUPFAM" id="SSF109604">
    <property type="entry name" value="HD-domain/PDEase-like"/>
    <property type="match status" value="1"/>
</dbReference>